<name>A0A5E6PMH4_PSEFL</name>
<comment type="similarity">
    <text evidence="1">Belongs to the glycosyltransferase 2 family.</text>
</comment>
<evidence type="ECO:0008006" key="7">
    <source>
        <dbReference type="Google" id="ProtNLM"/>
    </source>
</evidence>
<dbReference type="GO" id="GO:0016757">
    <property type="term" value="F:glycosyltransferase activity"/>
    <property type="evidence" value="ECO:0007669"/>
    <property type="project" value="UniProtKB-KW"/>
</dbReference>
<dbReference type="Pfam" id="PF13641">
    <property type="entry name" value="Glyco_tranf_2_3"/>
    <property type="match status" value="1"/>
</dbReference>
<dbReference type="PANTHER" id="PTHR43630:SF1">
    <property type="entry name" value="POLY-BETA-1,6-N-ACETYL-D-GLUCOSAMINE SYNTHASE"/>
    <property type="match status" value="1"/>
</dbReference>
<evidence type="ECO:0000256" key="1">
    <source>
        <dbReference type="ARBA" id="ARBA00006739"/>
    </source>
</evidence>
<dbReference type="EMBL" id="CABVHK010000001">
    <property type="protein sequence ID" value="VVM43520.1"/>
    <property type="molecule type" value="Genomic_DNA"/>
</dbReference>
<dbReference type="CDD" id="cd06438">
    <property type="entry name" value="EpsO_like"/>
    <property type="match status" value="1"/>
</dbReference>
<keyword evidence="3" id="KW-0808">Transferase</keyword>
<keyword evidence="4" id="KW-1133">Transmembrane helix</keyword>
<dbReference type="AlphaFoldDB" id="A0A5E6PMH4"/>
<evidence type="ECO:0000256" key="2">
    <source>
        <dbReference type="ARBA" id="ARBA00022676"/>
    </source>
</evidence>
<accession>A0A5E6PMH4</accession>
<evidence type="ECO:0000313" key="6">
    <source>
        <dbReference type="Proteomes" id="UP000326953"/>
    </source>
</evidence>
<evidence type="ECO:0000256" key="4">
    <source>
        <dbReference type="SAM" id="Phobius"/>
    </source>
</evidence>
<dbReference type="OrthoDB" id="9797391at2"/>
<gene>
    <name evidence="5" type="ORF">PS662_00422</name>
</gene>
<protein>
    <recommendedName>
        <fullName evidence="7">Glycosyl transferase</fullName>
    </recommendedName>
</protein>
<dbReference type="SUPFAM" id="SSF53448">
    <property type="entry name" value="Nucleotide-diphospho-sugar transferases"/>
    <property type="match status" value="1"/>
</dbReference>
<organism evidence="5 6">
    <name type="scientific">Pseudomonas fluorescens</name>
    <dbReference type="NCBI Taxonomy" id="294"/>
    <lineage>
        <taxon>Bacteria</taxon>
        <taxon>Pseudomonadati</taxon>
        <taxon>Pseudomonadota</taxon>
        <taxon>Gammaproteobacteria</taxon>
        <taxon>Pseudomonadales</taxon>
        <taxon>Pseudomonadaceae</taxon>
        <taxon>Pseudomonas</taxon>
    </lineage>
</organism>
<dbReference type="InterPro" id="IPR029044">
    <property type="entry name" value="Nucleotide-diphossugar_trans"/>
</dbReference>
<dbReference type="Proteomes" id="UP000326953">
    <property type="component" value="Unassembled WGS sequence"/>
</dbReference>
<dbReference type="PANTHER" id="PTHR43630">
    <property type="entry name" value="POLY-BETA-1,6-N-ACETYL-D-GLUCOSAMINE SYNTHASE"/>
    <property type="match status" value="1"/>
</dbReference>
<keyword evidence="4" id="KW-0472">Membrane</keyword>
<feature type="transmembrane region" description="Helical" evidence="4">
    <location>
        <begin position="300"/>
        <end position="323"/>
    </location>
</feature>
<keyword evidence="4" id="KW-0812">Transmembrane</keyword>
<dbReference type="Gene3D" id="3.90.550.10">
    <property type="entry name" value="Spore Coat Polysaccharide Biosynthesis Protein SpsA, Chain A"/>
    <property type="match status" value="1"/>
</dbReference>
<reference evidence="5 6" key="1">
    <citation type="submission" date="2019-09" db="EMBL/GenBank/DDBJ databases">
        <authorList>
            <person name="Chandra G."/>
            <person name="Truman W A."/>
        </authorList>
    </citation>
    <scope>NUCLEOTIDE SEQUENCE [LARGE SCALE GENOMIC DNA]</scope>
    <source>
        <strain evidence="5">PS662</strain>
    </source>
</reference>
<sequence>MITLLGWLFSALLVIIILPVLVLFAQVLLACLPGRTRAQAPAGPRPRVAVLVPAHNESSLIVATLNSIRPQLVEGDRLLVVADNCSDDTAAQARAAGAEAVERHNDQQRGKGYALDFGVRHLAADAPDVLTIVDADCVISEGFIERLATCCFDSGRPTQALNLMHAPDGSGLKVQIAEFAWCVKNQVRALGWTRLGLPCPLMGTGMAFVWRDLALIDLASGHIVEDLKMGLDFCRSGKPPLFCPDALVSSYFPRSDEGLGTQRTRWEHGHLGVILNDAPKLFVESLGRFNGNLLAMTVDLVVPPLALLTLILVAAFGLSWLIVLLGGPLAPALIATVGLVILGVTILLAWSRFGRRIIAFSTLLYAPFYALKKIPLYIGFVVKRQVGWVRSKRDDN</sequence>
<evidence type="ECO:0000313" key="5">
    <source>
        <dbReference type="EMBL" id="VVM43520.1"/>
    </source>
</evidence>
<evidence type="ECO:0000256" key="3">
    <source>
        <dbReference type="ARBA" id="ARBA00022679"/>
    </source>
</evidence>
<keyword evidence="2" id="KW-0328">Glycosyltransferase</keyword>
<proteinExistence type="inferred from homology"/>
<feature type="transmembrane region" description="Helical" evidence="4">
    <location>
        <begin position="329"/>
        <end position="350"/>
    </location>
</feature>
<feature type="transmembrane region" description="Helical" evidence="4">
    <location>
        <begin position="6"/>
        <end position="32"/>
    </location>
</feature>
<dbReference type="RefSeq" id="WP_150709407.1">
    <property type="nucleotide sequence ID" value="NZ_CABVHK010000001.1"/>
</dbReference>